<dbReference type="CDD" id="cd08963">
    <property type="entry name" value="L-asparaginase_I"/>
    <property type="match status" value="1"/>
</dbReference>
<dbReference type="PRINTS" id="PR00139">
    <property type="entry name" value="ASNGLNASE"/>
</dbReference>
<dbReference type="SUPFAM" id="SSF53774">
    <property type="entry name" value="Glutaminase/Asparaginase"/>
    <property type="match status" value="1"/>
</dbReference>
<dbReference type="PIRSF" id="PIRSF001220">
    <property type="entry name" value="L-ASNase_gatD"/>
    <property type="match status" value="1"/>
</dbReference>
<feature type="binding site" evidence="3">
    <location>
        <begin position="68"/>
        <end position="69"/>
    </location>
    <ligand>
        <name>substrate</name>
    </ligand>
</feature>
<proteinExistence type="predicted"/>
<dbReference type="PANTHER" id="PTHR11707:SF28">
    <property type="entry name" value="60 KDA LYSOPHOSPHOLIPASE"/>
    <property type="match status" value="1"/>
</dbReference>
<evidence type="ECO:0000256" key="1">
    <source>
        <dbReference type="ARBA" id="ARBA00012920"/>
    </source>
</evidence>
<organism evidence="6 7">
    <name type="scientific">Anncaliia algerae PRA339</name>
    <dbReference type="NCBI Taxonomy" id="1288291"/>
    <lineage>
        <taxon>Eukaryota</taxon>
        <taxon>Fungi</taxon>
        <taxon>Fungi incertae sedis</taxon>
        <taxon>Microsporidia</taxon>
        <taxon>Tubulinosematoidea</taxon>
        <taxon>Tubulinosematidae</taxon>
        <taxon>Anncaliia</taxon>
    </lineage>
</organism>
<feature type="binding site" evidence="3">
    <location>
        <position position="38"/>
    </location>
    <ligand>
        <name>substrate</name>
    </ligand>
</feature>
<evidence type="ECO:0000313" key="6">
    <source>
        <dbReference type="EMBL" id="KCZ80719.1"/>
    </source>
</evidence>
<feature type="domain" description="L-asparaginase N-terminal" evidence="4">
    <location>
        <begin position="31"/>
        <end position="161"/>
    </location>
</feature>
<dbReference type="InterPro" id="IPR027473">
    <property type="entry name" value="L-asparaginase_C"/>
</dbReference>
<evidence type="ECO:0000256" key="3">
    <source>
        <dbReference type="PIRSR" id="PIRSR001220-2"/>
    </source>
</evidence>
<dbReference type="EC" id="3.5.1.1" evidence="1"/>
<reference evidence="7" key="1">
    <citation type="submission" date="2013-02" db="EMBL/GenBank/DDBJ databases">
        <authorList>
            <consortium name="The Broad Institute Genome Sequencing Platform"/>
            <person name="Cuomo C."/>
            <person name="Becnel J."/>
            <person name="Sanscrainte N."/>
            <person name="Walker B."/>
            <person name="Young S.K."/>
            <person name="Zeng Q."/>
            <person name="Gargeya S."/>
            <person name="Fitzgerald M."/>
            <person name="Haas B."/>
            <person name="Abouelleil A."/>
            <person name="Alvarado L."/>
            <person name="Arachchi H.M."/>
            <person name="Berlin A.M."/>
            <person name="Chapman S.B."/>
            <person name="Dewar J."/>
            <person name="Goldberg J."/>
            <person name="Griggs A."/>
            <person name="Gujja S."/>
            <person name="Hansen M."/>
            <person name="Howarth C."/>
            <person name="Imamovic A."/>
            <person name="Larimer J."/>
            <person name="McCowan C."/>
            <person name="Murphy C."/>
            <person name="Neiman D."/>
            <person name="Pearson M."/>
            <person name="Priest M."/>
            <person name="Roberts A."/>
            <person name="Saif S."/>
            <person name="Shea T."/>
            <person name="Sisk P."/>
            <person name="Sykes S."/>
            <person name="Wortman J."/>
            <person name="Nusbaum C."/>
            <person name="Birren B."/>
        </authorList>
    </citation>
    <scope>NUCLEOTIDE SEQUENCE [LARGE SCALE GENOMIC DNA]</scope>
    <source>
        <strain evidence="7">PRA339</strain>
    </source>
</reference>
<name>A0A059F144_9MICR</name>
<sequence length="316" mass="35647">MSEETELFEKVKGNKDQFLLKKENVYFDILETDDLIDSSNLNPDDWLNLVEIISSNLKYDSFIIIHGTDTLSYTSAALAFLLEKFYKTVILTGSMRPFSEGKSDFLNNFISSIQLANNFHLPEVVVMFNERILGASRIKKISSARMNAFGSPNCPELGDFSNPAFLNLSINNYKKDDSIFHKKISNKIRIIKIYPGIDDLFFKSLNKENTDALIIESYGNGNTPNNENFTSNLKRLTEENIIVVNVTQVQHGGVSTNYATGKFLFDIGVISGHDITTEAAFAKLSFLFGKYGDNVAKIKADFQENLRNEITKPIKQ</sequence>
<protein>
    <recommendedName>
        <fullName evidence="1">asparaginase</fullName>
        <ecNumber evidence="1">3.5.1.1</ecNumber>
    </recommendedName>
</protein>
<accession>A0A059F144</accession>
<dbReference type="FunFam" id="3.40.50.40:FF:000001">
    <property type="entry name" value="L-asparaginase 1"/>
    <property type="match status" value="1"/>
</dbReference>
<dbReference type="GO" id="GO:0004067">
    <property type="term" value="F:asparaginase activity"/>
    <property type="evidence" value="ECO:0007669"/>
    <property type="project" value="UniProtKB-UniRule"/>
</dbReference>
<dbReference type="PIRSF" id="PIRSF500176">
    <property type="entry name" value="L_ASNase"/>
    <property type="match status" value="1"/>
</dbReference>
<dbReference type="Gene3D" id="3.40.50.40">
    <property type="match status" value="1"/>
</dbReference>
<dbReference type="Proteomes" id="UP000030655">
    <property type="component" value="Unassembled WGS sequence"/>
</dbReference>
<dbReference type="InterPro" id="IPR041725">
    <property type="entry name" value="L-asparaginase_I"/>
</dbReference>
<dbReference type="InterPro" id="IPR037152">
    <property type="entry name" value="L-asparaginase_N_sf"/>
</dbReference>
<dbReference type="Pfam" id="PF17763">
    <property type="entry name" value="Asparaginase_C"/>
    <property type="match status" value="1"/>
</dbReference>
<dbReference type="InterPro" id="IPR006034">
    <property type="entry name" value="Asparaginase/glutaminase-like"/>
</dbReference>
<feature type="domain" description="Asparaginase/glutaminase C-terminal" evidence="5">
    <location>
        <begin position="187"/>
        <end position="300"/>
    </location>
</feature>
<evidence type="ECO:0000256" key="2">
    <source>
        <dbReference type="ARBA" id="ARBA00022801"/>
    </source>
</evidence>
<keyword evidence="7" id="KW-1185">Reference proteome</keyword>
<dbReference type="PROSITE" id="PS51732">
    <property type="entry name" value="ASN_GLN_ASE_3"/>
    <property type="match status" value="1"/>
</dbReference>
<dbReference type="InterPro" id="IPR040919">
    <property type="entry name" value="Asparaginase_C"/>
</dbReference>
<dbReference type="InterPro" id="IPR027474">
    <property type="entry name" value="L-asparaginase_N"/>
</dbReference>
<dbReference type="SMART" id="SM00870">
    <property type="entry name" value="Asparaginase"/>
    <property type="match status" value="1"/>
</dbReference>
<dbReference type="Pfam" id="PF00710">
    <property type="entry name" value="Asparaginase"/>
    <property type="match status" value="1"/>
</dbReference>
<keyword evidence="2" id="KW-0378">Hydrolase</keyword>
<evidence type="ECO:0000259" key="4">
    <source>
        <dbReference type="Pfam" id="PF00710"/>
    </source>
</evidence>
<evidence type="ECO:0000259" key="5">
    <source>
        <dbReference type="Pfam" id="PF17763"/>
    </source>
</evidence>
<dbReference type="PANTHER" id="PTHR11707">
    <property type="entry name" value="L-ASPARAGINASE"/>
    <property type="match status" value="1"/>
</dbReference>
<dbReference type="InterPro" id="IPR036152">
    <property type="entry name" value="Asp/glu_Ase-like_sf"/>
</dbReference>
<reference evidence="6 7" key="2">
    <citation type="submission" date="2014-03" db="EMBL/GenBank/DDBJ databases">
        <title>The Genome Sequence of Anncaliia algerae insect isolate PRA339.</title>
        <authorList>
            <consortium name="The Broad Institute Genome Sequencing Platform"/>
            <consortium name="The Broad Institute Genome Sequencing Center for Infectious Disease"/>
            <person name="Cuomo C."/>
            <person name="Becnel J."/>
            <person name="Sanscrainte N."/>
            <person name="Walker B."/>
            <person name="Young S.K."/>
            <person name="Zeng Q."/>
            <person name="Gargeya S."/>
            <person name="Fitzgerald M."/>
            <person name="Haas B."/>
            <person name="Abouelleil A."/>
            <person name="Alvarado L."/>
            <person name="Arachchi H.M."/>
            <person name="Berlin A.M."/>
            <person name="Chapman S.B."/>
            <person name="Dewar J."/>
            <person name="Goldberg J."/>
            <person name="Griggs A."/>
            <person name="Gujja S."/>
            <person name="Hansen M."/>
            <person name="Howarth C."/>
            <person name="Imamovic A."/>
            <person name="Larimer J."/>
            <person name="McCowan C."/>
            <person name="Murphy C."/>
            <person name="Neiman D."/>
            <person name="Pearson M."/>
            <person name="Priest M."/>
            <person name="Roberts A."/>
            <person name="Saif S."/>
            <person name="Shea T."/>
            <person name="Sisk P."/>
            <person name="Sykes S."/>
            <person name="Wortman J."/>
            <person name="Nusbaum C."/>
            <person name="Birren B."/>
        </authorList>
    </citation>
    <scope>NUCLEOTIDE SEQUENCE [LARGE SCALE GENOMIC DNA]</scope>
    <source>
        <strain evidence="6 7">PRA339</strain>
    </source>
</reference>
<dbReference type="AlphaFoldDB" id="A0A059F144"/>
<dbReference type="STRING" id="1288291.A0A059F144"/>
<dbReference type="VEuPathDB" id="MicrosporidiaDB:H312_01882"/>
<dbReference type="HOGENOM" id="CLU_019134_2_3_1"/>
<evidence type="ECO:0000313" key="7">
    <source>
        <dbReference type="Proteomes" id="UP000030655"/>
    </source>
</evidence>
<dbReference type="OrthoDB" id="542841at2759"/>
<dbReference type="Gene3D" id="3.40.50.1170">
    <property type="entry name" value="L-asparaginase, N-terminal domain"/>
    <property type="match status" value="1"/>
</dbReference>
<dbReference type="GO" id="GO:0009066">
    <property type="term" value="P:aspartate family amino acid metabolic process"/>
    <property type="evidence" value="ECO:0007669"/>
    <property type="project" value="UniProtKB-ARBA"/>
</dbReference>
<gene>
    <name evidence="6" type="ORF">H312_01882</name>
</gene>
<dbReference type="EMBL" id="KK365166">
    <property type="protein sequence ID" value="KCZ80719.1"/>
    <property type="molecule type" value="Genomic_DNA"/>
</dbReference>